<dbReference type="FunFam" id="3.40.50.300:FF:000076">
    <property type="entry name" value="Replicative DNA helicase"/>
    <property type="match status" value="1"/>
</dbReference>
<dbReference type="SMART" id="SM00382">
    <property type="entry name" value="AAA"/>
    <property type="match status" value="1"/>
</dbReference>
<protein>
    <recommendedName>
        <fullName evidence="11">Replicative DNA helicase</fullName>
        <ecNumber evidence="11">5.6.2.3</ecNumber>
    </recommendedName>
</protein>
<dbReference type="NCBIfam" id="TIGR00665">
    <property type="entry name" value="DnaB"/>
    <property type="match status" value="1"/>
</dbReference>
<reference evidence="12" key="1">
    <citation type="submission" date="2020-11" db="EMBL/GenBank/DDBJ databases">
        <authorList>
            <person name="Tran Van P."/>
        </authorList>
    </citation>
    <scope>NUCLEOTIDE SEQUENCE</scope>
</reference>
<dbReference type="GO" id="GO:0005524">
    <property type="term" value="F:ATP binding"/>
    <property type="evidence" value="ECO:0007669"/>
    <property type="project" value="UniProtKB-UniRule"/>
</dbReference>
<evidence type="ECO:0000256" key="8">
    <source>
        <dbReference type="ARBA" id="ARBA00023125"/>
    </source>
</evidence>
<dbReference type="AlphaFoldDB" id="A0A7R8WZ46"/>
<evidence type="ECO:0000313" key="12">
    <source>
        <dbReference type="EMBL" id="CAD7237643.1"/>
    </source>
</evidence>
<evidence type="ECO:0000256" key="2">
    <source>
        <dbReference type="ARBA" id="ARBA00022515"/>
    </source>
</evidence>
<dbReference type="GO" id="GO:0003677">
    <property type="term" value="F:DNA binding"/>
    <property type="evidence" value="ECO:0007669"/>
    <property type="project" value="UniProtKB-UniRule"/>
</dbReference>
<evidence type="ECO:0000256" key="1">
    <source>
        <dbReference type="ARBA" id="ARBA00008428"/>
    </source>
</evidence>
<evidence type="ECO:0000256" key="6">
    <source>
        <dbReference type="ARBA" id="ARBA00022806"/>
    </source>
</evidence>
<dbReference type="GO" id="GO:0006269">
    <property type="term" value="P:DNA replication, synthesis of primer"/>
    <property type="evidence" value="ECO:0007669"/>
    <property type="project" value="UniProtKB-UniRule"/>
</dbReference>
<keyword evidence="7 11" id="KW-0067">ATP-binding</keyword>
<comment type="similarity">
    <text evidence="1 11">Belongs to the helicase family. DnaB subfamily.</text>
</comment>
<keyword evidence="2 11" id="KW-0639">Primosome</keyword>
<keyword evidence="6 11" id="KW-0347">Helicase</keyword>
<organism evidence="12">
    <name type="scientific">Cyprideis torosa</name>
    <dbReference type="NCBI Taxonomy" id="163714"/>
    <lineage>
        <taxon>Eukaryota</taxon>
        <taxon>Metazoa</taxon>
        <taxon>Ecdysozoa</taxon>
        <taxon>Arthropoda</taxon>
        <taxon>Crustacea</taxon>
        <taxon>Oligostraca</taxon>
        <taxon>Ostracoda</taxon>
        <taxon>Podocopa</taxon>
        <taxon>Podocopida</taxon>
        <taxon>Cytherocopina</taxon>
        <taxon>Cytheroidea</taxon>
        <taxon>Cytherideidae</taxon>
        <taxon>Cyprideis</taxon>
    </lineage>
</organism>
<dbReference type="InterPro" id="IPR007692">
    <property type="entry name" value="DNA_helicase_DnaB"/>
</dbReference>
<evidence type="ECO:0000256" key="5">
    <source>
        <dbReference type="ARBA" id="ARBA00022801"/>
    </source>
</evidence>
<keyword evidence="8 11" id="KW-0238">DNA-binding</keyword>
<dbReference type="PANTHER" id="PTHR30153:SF2">
    <property type="entry name" value="REPLICATIVE DNA HELICASE"/>
    <property type="match status" value="1"/>
</dbReference>
<keyword evidence="5 11" id="KW-0378">Hydrolase</keyword>
<gene>
    <name evidence="12" type="ORF">CTOB1V02_LOCUS15458</name>
</gene>
<dbReference type="GO" id="GO:0005829">
    <property type="term" value="C:cytosol"/>
    <property type="evidence" value="ECO:0007669"/>
    <property type="project" value="TreeGrafter"/>
</dbReference>
<dbReference type="Pfam" id="PF03796">
    <property type="entry name" value="DnaB_C"/>
    <property type="match status" value="1"/>
</dbReference>
<evidence type="ECO:0000256" key="3">
    <source>
        <dbReference type="ARBA" id="ARBA00022705"/>
    </source>
</evidence>
<evidence type="ECO:0000256" key="10">
    <source>
        <dbReference type="ARBA" id="ARBA00048954"/>
    </source>
</evidence>
<comment type="function">
    <text evidence="11">The main replicative DNA helicase, it participates in initiation and elongation during chromosome replication. Travels ahead of the DNA replisome, separating dsDNA into templates for DNA synthesis. A processive ATP-dependent 5'-3' DNA helicase it has DNA-dependent ATPase activity.</text>
</comment>
<keyword evidence="9" id="KW-0413">Isomerase</keyword>
<accession>A0A7R8WZ46</accession>
<sequence length="308" mass="34021">MNSLSSRVLKQIEELSQKADGLTGVPTGFTDLDRLTSGWQPSDLIILAARPGMGKTSFVLAMALNGAKDFQKPVAVFSLEMASTQLVQRLISLEAEIPGSKMRNGKLEDYEWQQLQTTVERLGNVPIFIDDTPGINIFELRAKCRRLKMQHDIQLVIIDYLQLMTGSTENKNTNREQEISGISRALKNMAKELNVPVIALSQLSRAVEVRGGSKRPQLSDLRESGAIEQDADIVSFIYRPEYYQILEDENGQSLKGVAEIIIAKHRNGALDTVKVKFTDQFAKFSNLDDPAFAGVDDPLAGPMNPGGI</sequence>
<dbReference type="SUPFAM" id="SSF52540">
    <property type="entry name" value="P-loop containing nucleoside triphosphate hydrolases"/>
    <property type="match status" value="1"/>
</dbReference>
<evidence type="ECO:0000256" key="9">
    <source>
        <dbReference type="ARBA" id="ARBA00023235"/>
    </source>
</evidence>
<evidence type="ECO:0000256" key="4">
    <source>
        <dbReference type="ARBA" id="ARBA00022741"/>
    </source>
</evidence>
<dbReference type="GO" id="GO:0016787">
    <property type="term" value="F:hydrolase activity"/>
    <property type="evidence" value="ECO:0007669"/>
    <property type="project" value="UniProtKB-KW"/>
</dbReference>
<comment type="catalytic activity">
    <reaction evidence="10 11">
        <text>ATP + H2O = ADP + phosphate + H(+)</text>
        <dbReference type="Rhea" id="RHEA:13065"/>
        <dbReference type="ChEBI" id="CHEBI:15377"/>
        <dbReference type="ChEBI" id="CHEBI:15378"/>
        <dbReference type="ChEBI" id="CHEBI:30616"/>
        <dbReference type="ChEBI" id="CHEBI:43474"/>
        <dbReference type="ChEBI" id="CHEBI:456216"/>
        <dbReference type="EC" id="5.6.2.3"/>
    </reaction>
</comment>
<dbReference type="GO" id="GO:0042802">
    <property type="term" value="F:identical protein binding"/>
    <property type="evidence" value="ECO:0007669"/>
    <property type="project" value="UniProtKB-ARBA"/>
</dbReference>
<dbReference type="OrthoDB" id="448835at2759"/>
<proteinExistence type="inferred from homology"/>
<dbReference type="PANTHER" id="PTHR30153">
    <property type="entry name" value="REPLICATIVE DNA HELICASE DNAB"/>
    <property type="match status" value="1"/>
</dbReference>
<dbReference type="EC" id="5.6.2.3" evidence="11"/>
<dbReference type="InterPro" id="IPR007694">
    <property type="entry name" value="DNA_helicase_DnaB-like_C"/>
</dbReference>
<dbReference type="PROSITE" id="PS51199">
    <property type="entry name" value="SF4_HELICASE"/>
    <property type="match status" value="1"/>
</dbReference>
<keyword evidence="3 11" id="KW-0235">DNA replication</keyword>
<dbReference type="GO" id="GO:0043139">
    <property type="term" value="F:5'-3' DNA helicase activity"/>
    <property type="evidence" value="ECO:0007669"/>
    <property type="project" value="UniProtKB-EC"/>
</dbReference>
<name>A0A7R8WZ46_9CRUS</name>
<evidence type="ECO:0000256" key="11">
    <source>
        <dbReference type="RuleBase" id="RU362085"/>
    </source>
</evidence>
<evidence type="ECO:0000256" key="7">
    <source>
        <dbReference type="ARBA" id="ARBA00022840"/>
    </source>
</evidence>
<dbReference type="InterPro" id="IPR027417">
    <property type="entry name" value="P-loop_NTPase"/>
</dbReference>
<dbReference type="Gene3D" id="3.40.50.300">
    <property type="entry name" value="P-loop containing nucleotide triphosphate hydrolases"/>
    <property type="match status" value="1"/>
</dbReference>
<feature type="non-terminal residue" evidence="12">
    <location>
        <position position="308"/>
    </location>
</feature>
<dbReference type="CDD" id="cd00984">
    <property type="entry name" value="DnaB_C"/>
    <property type="match status" value="1"/>
</dbReference>
<dbReference type="EMBL" id="OB690265">
    <property type="protein sequence ID" value="CAD7237643.1"/>
    <property type="molecule type" value="Genomic_DNA"/>
</dbReference>
<keyword evidence="4 11" id="KW-0547">Nucleotide-binding</keyword>
<dbReference type="InterPro" id="IPR003593">
    <property type="entry name" value="AAA+_ATPase"/>
</dbReference>